<feature type="coiled-coil region" evidence="1">
    <location>
        <begin position="112"/>
        <end position="157"/>
    </location>
</feature>
<keyword evidence="4" id="KW-0808">Transferase</keyword>
<evidence type="ECO:0000259" key="2">
    <source>
        <dbReference type="PROSITE" id="PS50112"/>
    </source>
</evidence>
<dbReference type="NCBIfam" id="TIGR00254">
    <property type="entry name" value="GGDEF"/>
    <property type="match status" value="1"/>
</dbReference>
<reference evidence="4" key="1">
    <citation type="submission" date="2021-04" db="EMBL/GenBank/DDBJ databases">
        <title>Proteiniclasticum sedimins sp. nov., an obligate anaerobic bacterium isolated from anaerobic sludge.</title>
        <authorList>
            <person name="Liu J."/>
        </authorList>
    </citation>
    <scope>NUCLEOTIDE SEQUENCE</scope>
    <source>
        <strain evidence="4">BAD-10</strain>
    </source>
</reference>
<dbReference type="InterPro" id="IPR052155">
    <property type="entry name" value="Biofilm_reg_signaling"/>
</dbReference>
<evidence type="ECO:0000313" key="4">
    <source>
        <dbReference type="EMBL" id="MBR0574994.1"/>
    </source>
</evidence>
<dbReference type="AlphaFoldDB" id="A0A941HP63"/>
<dbReference type="PROSITE" id="PS50887">
    <property type="entry name" value="GGDEF"/>
    <property type="match status" value="1"/>
</dbReference>
<dbReference type="FunFam" id="3.30.70.270:FF:000001">
    <property type="entry name" value="Diguanylate cyclase domain protein"/>
    <property type="match status" value="1"/>
</dbReference>
<name>A0A941HP63_9CLOT</name>
<dbReference type="GO" id="GO:0006355">
    <property type="term" value="P:regulation of DNA-templated transcription"/>
    <property type="evidence" value="ECO:0007669"/>
    <property type="project" value="InterPro"/>
</dbReference>
<dbReference type="InterPro" id="IPR035965">
    <property type="entry name" value="PAS-like_dom_sf"/>
</dbReference>
<protein>
    <submittedName>
        <fullName evidence="4">Diguanylate cyclase</fullName>
        <ecNumber evidence="4">2.7.7.65</ecNumber>
    </submittedName>
</protein>
<feature type="domain" description="PAS" evidence="2">
    <location>
        <begin position="1"/>
        <end position="41"/>
    </location>
</feature>
<keyword evidence="4" id="KW-0548">Nucleotidyltransferase</keyword>
<dbReference type="InterPro" id="IPR013655">
    <property type="entry name" value="PAS_fold_3"/>
</dbReference>
<dbReference type="InterPro" id="IPR013767">
    <property type="entry name" value="PAS_fold"/>
</dbReference>
<dbReference type="Pfam" id="PF08447">
    <property type="entry name" value="PAS_3"/>
    <property type="match status" value="1"/>
</dbReference>
<sequence>MDLRLKNAPCAYLQLDHRGMVREVNTMLCAYTGYPEEKLVGSPVEVLLDRVNKIIFHSYFLQPLQTESQVEELYLEFSHTDGTRIPVLLSGMSFMENGQRLINTMALRVNRRMAYEKEQQIIREELEKAHEAKDRALEEQRRTMQLLETTLQSMNEGIVVTDENLKITLMNPAAAKYLNLSTEVALAKPLYEVCLFHTISTQEPLGKILERELTGERVYNPEETFVRRSSQGEETFFSLSANPILPRGQVPGGVLLSFKDITRELLQDREIRGFLRMNLDMLCVTDEEGRFYKVNHRFESVLGYDSEELQGRPYLELIHPDDVGATLEKRQALKDGEAVHNYINRYRTKNGEYRYLEWNSEPTGEKFLFSSARDVTEEVLRAKTLENIAIRDRLTGVYNRHYFDHILEDEMRTASRGKQPLSMVLFDLDSFKSVNDRFGHYTGDEVLHLAAELASLMIRESDVLVRFGGEEFAILLPRTGEEGAVALAEIIRRKLETTPHPVAGVVTASFGVAQMAEGESFTRWYQRVDDALYEAKRSGKNCVVASGRKNLEHQEEIPLIHAQS</sequence>
<proteinExistence type="predicted"/>
<organism evidence="4 5">
    <name type="scientific">Proteiniclasticum sediminis</name>
    <dbReference type="NCBI Taxonomy" id="2804028"/>
    <lineage>
        <taxon>Bacteria</taxon>
        <taxon>Bacillati</taxon>
        <taxon>Bacillota</taxon>
        <taxon>Clostridia</taxon>
        <taxon>Eubacteriales</taxon>
        <taxon>Clostridiaceae</taxon>
        <taxon>Proteiniclasticum</taxon>
    </lineage>
</organism>
<dbReference type="CDD" id="cd01949">
    <property type="entry name" value="GGDEF"/>
    <property type="match status" value="1"/>
</dbReference>
<feature type="domain" description="PAS" evidence="2">
    <location>
        <begin position="143"/>
        <end position="216"/>
    </location>
</feature>
<dbReference type="PANTHER" id="PTHR44757:SF2">
    <property type="entry name" value="BIOFILM ARCHITECTURE MAINTENANCE PROTEIN MBAA"/>
    <property type="match status" value="1"/>
</dbReference>
<keyword evidence="1" id="KW-0175">Coiled coil</keyword>
<dbReference type="NCBIfam" id="TIGR00229">
    <property type="entry name" value="sensory_box"/>
    <property type="match status" value="3"/>
</dbReference>
<gene>
    <name evidence="4" type="ORF">KCG48_01435</name>
</gene>
<dbReference type="EMBL" id="JAGSCS010000001">
    <property type="protein sequence ID" value="MBR0574994.1"/>
    <property type="molecule type" value="Genomic_DNA"/>
</dbReference>
<evidence type="ECO:0000313" key="5">
    <source>
        <dbReference type="Proteomes" id="UP000675379"/>
    </source>
</evidence>
<feature type="domain" description="PAS" evidence="2">
    <location>
        <begin position="267"/>
        <end position="337"/>
    </location>
</feature>
<dbReference type="InterPro" id="IPR029787">
    <property type="entry name" value="Nucleotide_cyclase"/>
</dbReference>
<dbReference type="Gene3D" id="3.30.70.270">
    <property type="match status" value="1"/>
</dbReference>
<comment type="caution">
    <text evidence="4">The sequence shown here is derived from an EMBL/GenBank/DDBJ whole genome shotgun (WGS) entry which is preliminary data.</text>
</comment>
<dbReference type="GO" id="GO:0052621">
    <property type="term" value="F:diguanylate cyclase activity"/>
    <property type="evidence" value="ECO:0007669"/>
    <property type="project" value="UniProtKB-EC"/>
</dbReference>
<dbReference type="InterPro" id="IPR043128">
    <property type="entry name" value="Rev_trsase/Diguanyl_cyclase"/>
</dbReference>
<feature type="domain" description="GGDEF" evidence="3">
    <location>
        <begin position="419"/>
        <end position="548"/>
    </location>
</feature>
<accession>A0A941HP63</accession>
<dbReference type="PROSITE" id="PS50112">
    <property type="entry name" value="PAS"/>
    <property type="match status" value="3"/>
</dbReference>
<dbReference type="Pfam" id="PF00989">
    <property type="entry name" value="PAS"/>
    <property type="match status" value="2"/>
</dbReference>
<keyword evidence="5" id="KW-1185">Reference proteome</keyword>
<dbReference type="EC" id="2.7.7.65" evidence="4"/>
<dbReference type="SUPFAM" id="SSF55073">
    <property type="entry name" value="Nucleotide cyclase"/>
    <property type="match status" value="1"/>
</dbReference>
<dbReference type="PANTHER" id="PTHR44757">
    <property type="entry name" value="DIGUANYLATE CYCLASE DGCP"/>
    <property type="match status" value="1"/>
</dbReference>
<dbReference type="SUPFAM" id="SSF55785">
    <property type="entry name" value="PYP-like sensor domain (PAS domain)"/>
    <property type="match status" value="3"/>
</dbReference>
<dbReference type="SMART" id="SM00267">
    <property type="entry name" value="GGDEF"/>
    <property type="match status" value="1"/>
</dbReference>
<dbReference type="Pfam" id="PF00990">
    <property type="entry name" value="GGDEF"/>
    <property type="match status" value="1"/>
</dbReference>
<dbReference type="CDD" id="cd00130">
    <property type="entry name" value="PAS"/>
    <property type="match status" value="3"/>
</dbReference>
<dbReference type="InterPro" id="IPR000160">
    <property type="entry name" value="GGDEF_dom"/>
</dbReference>
<evidence type="ECO:0000256" key="1">
    <source>
        <dbReference type="SAM" id="Coils"/>
    </source>
</evidence>
<evidence type="ECO:0000259" key="3">
    <source>
        <dbReference type="PROSITE" id="PS50887"/>
    </source>
</evidence>
<dbReference type="Gene3D" id="3.30.450.20">
    <property type="entry name" value="PAS domain"/>
    <property type="match status" value="3"/>
</dbReference>
<dbReference type="InterPro" id="IPR000014">
    <property type="entry name" value="PAS"/>
</dbReference>
<dbReference type="RefSeq" id="WP_211799503.1">
    <property type="nucleotide sequence ID" value="NZ_JAGSCS010000001.1"/>
</dbReference>
<dbReference type="SMART" id="SM00091">
    <property type="entry name" value="PAS"/>
    <property type="match status" value="3"/>
</dbReference>
<dbReference type="Proteomes" id="UP000675379">
    <property type="component" value="Unassembled WGS sequence"/>
</dbReference>